<reference evidence="15" key="1">
    <citation type="submission" date="2020-04" db="EMBL/GenBank/DDBJ databases">
        <authorList>
            <person name="Alioto T."/>
            <person name="Alioto T."/>
            <person name="Gomez Garrido J."/>
        </authorList>
    </citation>
    <scope>NUCLEOTIDE SEQUENCE</scope>
    <source>
        <strain evidence="15">A484AB</strain>
    </source>
</reference>
<dbReference type="SUPFAM" id="SSF48403">
    <property type="entry name" value="Ankyrin repeat"/>
    <property type="match status" value="1"/>
</dbReference>
<feature type="compositionally biased region" description="Acidic residues" evidence="13">
    <location>
        <begin position="863"/>
        <end position="873"/>
    </location>
</feature>
<evidence type="ECO:0000256" key="11">
    <source>
        <dbReference type="ARBA" id="ARBA00023136"/>
    </source>
</evidence>
<dbReference type="Pfam" id="PF00520">
    <property type="entry name" value="Ion_trans"/>
    <property type="match status" value="1"/>
</dbReference>
<dbReference type="AlphaFoldDB" id="A0A6S7GX98"/>
<evidence type="ECO:0000256" key="6">
    <source>
        <dbReference type="ARBA" id="ARBA00022692"/>
    </source>
</evidence>
<keyword evidence="4" id="KW-0109">Calcium transport</keyword>
<keyword evidence="15" id="KW-0675">Receptor</keyword>
<evidence type="ECO:0000256" key="5">
    <source>
        <dbReference type="ARBA" id="ARBA00022673"/>
    </source>
</evidence>
<dbReference type="GO" id="GO:0005262">
    <property type="term" value="F:calcium channel activity"/>
    <property type="evidence" value="ECO:0007669"/>
    <property type="project" value="UniProtKB-KW"/>
</dbReference>
<accession>A0A6S7GX98</accession>
<keyword evidence="11 14" id="KW-0472">Membrane</keyword>
<dbReference type="EMBL" id="CACRXK020001438">
    <property type="protein sequence ID" value="CAB3989160.1"/>
    <property type="molecule type" value="Genomic_DNA"/>
</dbReference>
<feature type="transmembrane region" description="Helical" evidence="14">
    <location>
        <begin position="445"/>
        <end position="466"/>
    </location>
</feature>
<keyword evidence="5" id="KW-0107">Calcium channel</keyword>
<feature type="compositionally biased region" description="Polar residues" evidence="13">
    <location>
        <begin position="876"/>
        <end position="898"/>
    </location>
</feature>
<feature type="transmembrane region" description="Helical" evidence="14">
    <location>
        <begin position="584"/>
        <end position="605"/>
    </location>
</feature>
<evidence type="ECO:0000256" key="14">
    <source>
        <dbReference type="SAM" id="Phobius"/>
    </source>
</evidence>
<feature type="transmembrane region" description="Helical" evidence="14">
    <location>
        <begin position="370"/>
        <end position="388"/>
    </location>
</feature>
<evidence type="ECO:0000256" key="9">
    <source>
        <dbReference type="ARBA" id="ARBA00022989"/>
    </source>
</evidence>
<keyword evidence="12" id="KW-0407">Ion channel</keyword>
<gene>
    <name evidence="15" type="ORF">PACLA_8A009940</name>
</gene>
<evidence type="ECO:0000256" key="4">
    <source>
        <dbReference type="ARBA" id="ARBA00022568"/>
    </source>
</evidence>
<dbReference type="SUPFAM" id="SSF81324">
    <property type="entry name" value="Voltage-gated potassium channels"/>
    <property type="match status" value="1"/>
</dbReference>
<feature type="transmembrane region" description="Helical" evidence="14">
    <location>
        <begin position="332"/>
        <end position="350"/>
    </location>
</feature>
<feature type="region of interest" description="Disordered" evidence="13">
    <location>
        <begin position="760"/>
        <end position="1000"/>
    </location>
</feature>
<feature type="compositionally biased region" description="Low complexity" evidence="13">
    <location>
        <begin position="961"/>
        <end position="970"/>
    </location>
</feature>
<feature type="compositionally biased region" description="Basic and acidic residues" evidence="13">
    <location>
        <begin position="793"/>
        <end position="807"/>
    </location>
</feature>
<feature type="compositionally biased region" description="Basic and acidic residues" evidence="13">
    <location>
        <begin position="991"/>
        <end position="1000"/>
    </location>
</feature>
<sequence length="1016" mass="114378">MEHRRGYEDELDSHRREAGTAFRSIAELMLKNGSGKNKAANEPIYAALGKDLDETVPTMSDRTLTRNRALLHYIATLAVSNSETDQFNYEFVQSLLDGGANINEAVDTYGQTIFHEVARNWNLDVAAFLLKNGADINQQDKYGRSPLHVCAAADHADMVEFLLQRGADIDSRSTGDGQTPLHFAAKNDATASLKALLGFGANIDSLDSRGRPPVQVAAELSRAETARILIDEGASSCLYDANGNSAMTVLTEKLPNLAVEALDQLHVSDTITRRELFYLNLLEESRLRKETRKARTPLETAVIGRQFDVLMHPVMQRLVAIKWDQYGKFGTILDLGVNLVYAIMFTVFAVETPAVGEDLYLPLSDKGWRLFFGIVLILITTYMMYLQVRTTIKAQKKQKSWIKCRIQQLNDDLQYCHPRWQEEKYVQEEMRLIKGVPLLSTIDSWFIFDWLIILLIFVAIGLNLAFFLDGSDSVKSGYIRVLSVLVIFVWLRILKYLRPFPGIGTLVLILGATGGDFVNWGFFYLLLFIPFTCSFWIIFGGKALTQVPSYASTQRLIYTTLQMSLGEDFDIDGLVAADSVMARLLSALYITVMVIVCLNILIAYLSNTFTSVYSNAVENTSMQRAINVLNIEKFLTKKRKEIYFRYVREHASPEFVSAFATETSADARQVMKNAEQVQKDFKKSHEILTQRFSRRVGKGKISAFDVLLKDVEKLKRLQDNTVVDLNKIQSDLEELGGIMFGPSSPVRNFFQVKISPAMTRQRRVSQRIRVENQSPPTPRGPRTGSFMDAEATYESRDSQGTEDDTRERKKKTSLGDLIPRVSVFKGKSGKKSKGKIRFADDGDDDGGGDDDNNDDGDVKQESDQEEETVDNDDTLARNSHGQSSMLSPPRQGQHSARSSPRAPRHGSNKPSPRSPRYPHGSDRPSPRSPRHPHGSPSSRSPRHPRGSNRPNSRSPRRPRGSNRSSPQPSREGQHSSELVPYYDNQGWDNDGFNRDNQDDLENYDRWERISADSISL</sequence>
<evidence type="ECO:0000256" key="10">
    <source>
        <dbReference type="ARBA" id="ARBA00023065"/>
    </source>
</evidence>
<dbReference type="PROSITE" id="PS50297">
    <property type="entry name" value="ANK_REP_REGION"/>
    <property type="match status" value="3"/>
</dbReference>
<dbReference type="GO" id="GO:0098703">
    <property type="term" value="P:calcium ion import across plasma membrane"/>
    <property type="evidence" value="ECO:0007669"/>
    <property type="project" value="TreeGrafter"/>
</dbReference>
<dbReference type="GO" id="GO:0005886">
    <property type="term" value="C:plasma membrane"/>
    <property type="evidence" value="ECO:0007669"/>
    <property type="project" value="UniProtKB-SubCell"/>
</dbReference>
<dbReference type="InterPro" id="IPR005821">
    <property type="entry name" value="Ion_trans_dom"/>
</dbReference>
<evidence type="ECO:0000256" key="2">
    <source>
        <dbReference type="ARBA" id="ARBA00022448"/>
    </source>
</evidence>
<evidence type="ECO:0000256" key="1">
    <source>
        <dbReference type="ARBA" id="ARBA00004651"/>
    </source>
</evidence>
<keyword evidence="10" id="KW-0406">Ion transport</keyword>
<keyword evidence="8" id="KW-0106">Calcium</keyword>
<name>A0A6S7GX98_PARCT</name>
<protein>
    <submittedName>
        <fullName evidence="15">Transient receptor potential cation channel subfamily V member 3-like</fullName>
    </submittedName>
</protein>
<feature type="transmembrane region" description="Helical" evidence="14">
    <location>
        <begin position="517"/>
        <end position="539"/>
    </location>
</feature>
<dbReference type="Proteomes" id="UP001152795">
    <property type="component" value="Unassembled WGS sequence"/>
</dbReference>
<feature type="compositionally biased region" description="Basic residues" evidence="13">
    <location>
        <begin position="827"/>
        <end position="836"/>
    </location>
</feature>
<proteinExistence type="predicted"/>
<evidence type="ECO:0000256" key="3">
    <source>
        <dbReference type="ARBA" id="ARBA00022475"/>
    </source>
</evidence>
<dbReference type="InterPro" id="IPR002110">
    <property type="entry name" value="Ankyrin_rpt"/>
</dbReference>
<evidence type="ECO:0000313" key="16">
    <source>
        <dbReference type="Proteomes" id="UP001152795"/>
    </source>
</evidence>
<feature type="transmembrane region" description="Helical" evidence="14">
    <location>
        <begin position="478"/>
        <end position="497"/>
    </location>
</feature>
<dbReference type="OrthoDB" id="5873356at2759"/>
<dbReference type="Pfam" id="PF12796">
    <property type="entry name" value="Ank_2"/>
    <property type="match status" value="2"/>
</dbReference>
<dbReference type="Gene3D" id="1.25.40.20">
    <property type="entry name" value="Ankyrin repeat-containing domain"/>
    <property type="match status" value="2"/>
</dbReference>
<evidence type="ECO:0000313" key="15">
    <source>
        <dbReference type="EMBL" id="CAB3989160.1"/>
    </source>
</evidence>
<dbReference type="PROSITE" id="PS50088">
    <property type="entry name" value="ANK_REPEAT"/>
    <property type="match status" value="4"/>
</dbReference>
<organism evidence="15 16">
    <name type="scientific">Paramuricea clavata</name>
    <name type="common">Red gorgonian</name>
    <name type="synonym">Violescent sea-whip</name>
    <dbReference type="NCBI Taxonomy" id="317549"/>
    <lineage>
        <taxon>Eukaryota</taxon>
        <taxon>Metazoa</taxon>
        <taxon>Cnidaria</taxon>
        <taxon>Anthozoa</taxon>
        <taxon>Octocorallia</taxon>
        <taxon>Malacalcyonacea</taxon>
        <taxon>Plexauridae</taxon>
        <taxon>Paramuricea</taxon>
    </lineage>
</organism>
<evidence type="ECO:0000256" key="7">
    <source>
        <dbReference type="ARBA" id="ARBA00022737"/>
    </source>
</evidence>
<keyword evidence="9 14" id="KW-1133">Transmembrane helix</keyword>
<evidence type="ECO:0000256" key="12">
    <source>
        <dbReference type="ARBA" id="ARBA00023303"/>
    </source>
</evidence>
<feature type="compositionally biased region" description="Acidic residues" evidence="13">
    <location>
        <begin position="841"/>
        <end position="855"/>
    </location>
</feature>
<keyword evidence="3" id="KW-1003">Cell membrane</keyword>
<dbReference type="SMART" id="SM00248">
    <property type="entry name" value="ANK"/>
    <property type="match status" value="5"/>
</dbReference>
<comment type="caution">
    <text evidence="15">The sequence shown here is derived from an EMBL/GenBank/DDBJ whole genome shotgun (WGS) entry which is preliminary data.</text>
</comment>
<dbReference type="PANTHER" id="PTHR10582">
    <property type="entry name" value="TRANSIENT RECEPTOR POTENTIAL ION CHANNEL PROTEIN"/>
    <property type="match status" value="1"/>
</dbReference>
<evidence type="ECO:0000256" key="8">
    <source>
        <dbReference type="ARBA" id="ARBA00022837"/>
    </source>
</evidence>
<evidence type="ECO:0000256" key="13">
    <source>
        <dbReference type="SAM" id="MobiDB-lite"/>
    </source>
</evidence>
<dbReference type="InterPro" id="IPR036770">
    <property type="entry name" value="Ankyrin_rpt-contain_sf"/>
</dbReference>
<dbReference type="PANTHER" id="PTHR10582:SF33">
    <property type="entry name" value="TRANSIENT RECEPTOR POTENTIAL CHANNEL PYREXIA"/>
    <property type="match status" value="1"/>
</dbReference>
<dbReference type="InterPro" id="IPR024862">
    <property type="entry name" value="TRPV"/>
</dbReference>
<keyword evidence="16" id="KW-1185">Reference proteome</keyword>
<keyword evidence="2" id="KW-0813">Transport</keyword>
<keyword evidence="6 14" id="KW-0812">Transmembrane</keyword>
<comment type="subcellular location">
    <subcellularLocation>
        <location evidence="1">Cell membrane</location>
        <topology evidence="1">Multi-pass membrane protein</topology>
    </subcellularLocation>
</comment>
<keyword evidence="7" id="KW-0677">Repeat</keyword>